<dbReference type="Proteomes" id="UP000184671">
    <property type="component" value="Unassembled WGS sequence"/>
</dbReference>
<dbReference type="OrthoDB" id="106382at2157"/>
<name>A0A1M4MN35_9EURY</name>
<evidence type="ECO:0000313" key="1">
    <source>
        <dbReference type="EMBL" id="SCL76208.1"/>
    </source>
</evidence>
<gene>
    <name evidence="1" type="ORF">L21_2130</name>
</gene>
<dbReference type="AlphaFoldDB" id="A0A1M4MN35"/>
<protein>
    <submittedName>
        <fullName evidence="1">Uncharacterized protein</fullName>
    </submittedName>
</protein>
<proteinExistence type="predicted"/>
<reference evidence="1 2" key="1">
    <citation type="submission" date="2016-08" db="EMBL/GenBank/DDBJ databases">
        <authorList>
            <person name="Seilhamer J.J."/>
        </authorList>
    </citation>
    <scope>NUCLEOTIDE SEQUENCE [LARGE SCALE GENOMIC DNA]</scope>
    <source>
        <strain evidence="1">L21-II-0</strain>
    </source>
</reference>
<organism evidence="1 2">
    <name type="scientific">Methanoculleus chikugoensis</name>
    <dbReference type="NCBI Taxonomy" id="118126"/>
    <lineage>
        <taxon>Archaea</taxon>
        <taxon>Methanobacteriati</taxon>
        <taxon>Methanobacteriota</taxon>
        <taxon>Stenosarchaea group</taxon>
        <taxon>Methanomicrobia</taxon>
        <taxon>Methanomicrobiales</taxon>
        <taxon>Methanomicrobiaceae</taxon>
        <taxon>Methanoculleus</taxon>
    </lineage>
</organism>
<evidence type="ECO:0000313" key="2">
    <source>
        <dbReference type="Proteomes" id="UP000184671"/>
    </source>
</evidence>
<accession>A0A1M4MN35</accession>
<dbReference type="EMBL" id="FMID01000047">
    <property type="protein sequence ID" value="SCL76208.1"/>
    <property type="molecule type" value="Genomic_DNA"/>
</dbReference>
<sequence>MAVTEEEQQAVLAKVRDILSTIHTRDAVRSELESLGFEVRAEHGDVVSMENAPAEIFVHISMNDRDEIVDSHVVTFEEIDLKPRGG</sequence>
<dbReference type="RefSeq" id="WP_074370419.1">
    <property type="nucleotide sequence ID" value="NZ_FMID01000047.1"/>
</dbReference>